<feature type="region of interest" description="Disordered" evidence="1">
    <location>
        <begin position="1"/>
        <end position="20"/>
    </location>
</feature>
<gene>
    <name evidence="2" type="ORF">ACAOBT_LOCUS5920</name>
</gene>
<dbReference type="AlphaFoldDB" id="A0A9P0NYY9"/>
<keyword evidence="3" id="KW-1185">Reference proteome</keyword>
<dbReference type="Proteomes" id="UP001152888">
    <property type="component" value="Unassembled WGS sequence"/>
</dbReference>
<sequence length="47" mass="5649">MDQEDKRSTENIRQVVSETATRRHHRAYANVTIIEFTTIMPNKYIRK</sequence>
<protein>
    <submittedName>
        <fullName evidence="2">Uncharacterized protein</fullName>
    </submittedName>
</protein>
<evidence type="ECO:0000313" key="3">
    <source>
        <dbReference type="Proteomes" id="UP001152888"/>
    </source>
</evidence>
<organism evidence="2 3">
    <name type="scientific">Acanthoscelides obtectus</name>
    <name type="common">Bean weevil</name>
    <name type="synonym">Bruchus obtectus</name>
    <dbReference type="NCBI Taxonomy" id="200917"/>
    <lineage>
        <taxon>Eukaryota</taxon>
        <taxon>Metazoa</taxon>
        <taxon>Ecdysozoa</taxon>
        <taxon>Arthropoda</taxon>
        <taxon>Hexapoda</taxon>
        <taxon>Insecta</taxon>
        <taxon>Pterygota</taxon>
        <taxon>Neoptera</taxon>
        <taxon>Endopterygota</taxon>
        <taxon>Coleoptera</taxon>
        <taxon>Polyphaga</taxon>
        <taxon>Cucujiformia</taxon>
        <taxon>Chrysomeloidea</taxon>
        <taxon>Chrysomelidae</taxon>
        <taxon>Bruchinae</taxon>
        <taxon>Bruchini</taxon>
        <taxon>Acanthoscelides</taxon>
    </lineage>
</organism>
<feature type="compositionally biased region" description="Basic and acidic residues" evidence="1">
    <location>
        <begin position="1"/>
        <end position="10"/>
    </location>
</feature>
<evidence type="ECO:0000313" key="2">
    <source>
        <dbReference type="EMBL" id="CAH1964632.1"/>
    </source>
</evidence>
<evidence type="ECO:0000256" key="1">
    <source>
        <dbReference type="SAM" id="MobiDB-lite"/>
    </source>
</evidence>
<reference evidence="2" key="1">
    <citation type="submission" date="2022-03" db="EMBL/GenBank/DDBJ databases">
        <authorList>
            <person name="Sayadi A."/>
        </authorList>
    </citation>
    <scope>NUCLEOTIDE SEQUENCE</scope>
</reference>
<proteinExistence type="predicted"/>
<accession>A0A9P0NYY9</accession>
<dbReference type="EMBL" id="CAKOFQ010006717">
    <property type="protein sequence ID" value="CAH1964632.1"/>
    <property type="molecule type" value="Genomic_DNA"/>
</dbReference>
<comment type="caution">
    <text evidence="2">The sequence shown here is derived from an EMBL/GenBank/DDBJ whole genome shotgun (WGS) entry which is preliminary data.</text>
</comment>
<name>A0A9P0NYY9_ACAOB</name>